<evidence type="ECO:0000256" key="2">
    <source>
        <dbReference type="PROSITE-ProRule" id="PRU00284"/>
    </source>
</evidence>
<dbReference type="SUPFAM" id="SSF46458">
    <property type="entry name" value="Globin-like"/>
    <property type="match status" value="1"/>
</dbReference>
<dbReference type="OrthoDB" id="8523at2157"/>
<dbReference type="InterPro" id="IPR004089">
    <property type="entry name" value="MCPsignal_dom"/>
</dbReference>
<dbReference type="CDD" id="cd01068">
    <property type="entry name" value="globin_sensor"/>
    <property type="match status" value="1"/>
</dbReference>
<evidence type="ECO:0000256" key="3">
    <source>
        <dbReference type="SAM" id="Coils"/>
    </source>
</evidence>
<dbReference type="GO" id="GO:0007165">
    <property type="term" value="P:signal transduction"/>
    <property type="evidence" value="ECO:0007669"/>
    <property type="project" value="UniProtKB-KW"/>
</dbReference>
<protein>
    <submittedName>
        <fullName evidence="6">Methyl-accepting chemotaxis protein</fullName>
    </submittedName>
</protein>
<dbReference type="OMA" id="PTYYISA"/>
<feature type="coiled-coil region" evidence="3">
    <location>
        <begin position="342"/>
        <end position="376"/>
    </location>
</feature>
<dbReference type="GO" id="GO:0020037">
    <property type="term" value="F:heme binding"/>
    <property type="evidence" value="ECO:0007669"/>
    <property type="project" value="InterPro"/>
</dbReference>
<organism evidence="6 7">
    <name type="scientific">Natronobacterium gregoryi</name>
    <dbReference type="NCBI Taxonomy" id="44930"/>
    <lineage>
        <taxon>Archaea</taxon>
        <taxon>Methanobacteriati</taxon>
        <taxon>Methanobacteriota</taxon>
        <taxon>Stenosarchaea group</taxon>
        <taxon>Halobacteria</taxon>
        <taxon>Halobacteriales</taxon>
        <taxon>Natrialbaceae</taxon>
        <taxon>Natronobacterium</taxon>
    </lineage>
</organism>
<dbReference type="PANTHER" id="PTHR43531:SF11">
    <property type="entry name" value="METHYL-ACCEPTING CHEMOTAXIS PROTEIN 3"/>
    <property type="match status" value="1"/>
</dbReference>
<dbReference type="RefSeq" id="WP_005579424.1">
    <property type="nucleotide sequence ID" value="NZ_FORO01000004.1"/>
</dbReference>
<dbReference type="PANTHER" id="PTHR43531">
    <property type="entry name" value="PROTEIN ICFG"/>
    <property type="match status" value="1"/>
</dbReference>
<reference evidence="6 7" key="1">
    <citation type="submission" date="2016-10" db="EMBL/GenBank/DDBJ databases">
        <authorList>
            <person name="de Groot N.N."/>
        </authorList>
    </citation>
    <scope>NUCLEOTIDE SEQUENCE [LARGE SCALE GENOMIC DNA]</scope>
    <source>
        <strain evidence="6 7">SP2</strain>
    </source>
</reference>
<dbReference type="InterPro" id="IPR039379">
    <property type="entry name" value="Protoglobin_sensor_dom"/>
</dbReference>
<feature type="domain" description="Methyl-accepting transducer" evidence="5">
    <location>
        <begin position="261"/>
        <end position="497"/>
    </location>
</feature>
<dbReference type="Gene3D" id="1.10.490.10">
    <property type="entry name" value="Globins"/>
    <property type="match status" value="1"/>
</dbReference>
<accession>A0A1I3KDK3</accession>
<dbReference type="InterPro" id="IPR012292">
    <property type="entry name" value="Globin/Proto"/>
</dbReference>
<sequence>MNPERTFGRGGLNGFLDVDGLLEGIGLDEADVAWRKEFIGFDEADEQRLTDLEPMLRDNQDEIADEFYDNLLEYEKARDVVGRSPKGVEQLKQTQRAYLVSLATGDYDLEYFENRARIGKLHELLDMPLKQYVGQYGVYYDLIMRRVNERVQEQVVTAIEEWLAEREADADGGLGRLSEALGFGGRGGAEATDGLEASLEETVRDAIDDGMADVLSLLRIINLDVQIATETYVDSYAQDLEAAIEQREQLAADVESDVETPLDELHEAGEVVARRAEGISQHTESQAASAEEAATEIGEISAAAEEVASVAAEARRESERTEQLAADGVEAAAEARRELGAIEDATERVETAAAELESSTDEIDEAIERLDEMAQRTTILASNAKIESTRGDAGDETMAVIADEVNSFAKQTKRDLDAIETALEDISEATAETVDAVAETSDRVDQGGERVRDTIESLEEIHDAARSTAAGLADVAAATDQQAHSIEATAESVDDLSRSAEQVAEAAESVAAASQEQTASLGEVSAAVGRLTDVEPLESTPVYERVASESDPHLEPEATETQ</sequence>
<evidence type="ECO:0000259" key="5">
    <source>
        <dbReference type="PROSITE" id="PS50111"/>
    </source>
</evidence>
<dbReference type="EMBL" id="FORO01000004">
    <property type="protein sequence ID" value="SFI70589.1"/>
    <property type="molecule type" value="Genomic_DNA"/>
</dbReference>
<dbReference type="PROSITE" id="PS50111">
    <property type="entry name" value="CHEMOTAXIS_TRANSDUC_2"/>
    <property type="match status" value="1"/>
</dbReference>
<dbReference type="InterPro" id="IPR044398">
    <property type="entry name" value="Globin-sensor_dom"/>
</dbReference>
<dbReference type="Proteomes" id="UP000182829">
    <property type="component" value="Unassembled WGS sequence"/>
</dbReference>
<feature type="compositionally biased region" description="Basic and acidic residues" evidence="4">
    <location>
        <begin position="546"/>
        <end position="556"/>
    </location>
</feature>
<name>A0A1I3KDK3_9EURY</name>
<dbReference type="Gene3D" id="1.10.287.950">
    <property type="entry name" value="Methyl-accepting chemotaxis protein"/>
    <property type="match status" value="1"/>
</dbReference>
<evidence type="ECO:0000256" key="4">
    <source>
        <dbReference type="SAM" id="MobiDB-lite"/>
    </source>
</evidence>
<evidence type="ECO:0000313" key="7">
    <source>
        <dbReference type="Proteomes" id="UP000182829"/>
    </source>
</evidence>
<dbReference type="SMART" id="SM00283">
    <property type="entry name" value="MA"/>
    <property type="match status" value="1"/>
</dbReference>
<dbReference type="GO" id="GO:0016020">
    <property type="term" value="C:membrane"/>
    <property type="evidence" value="ECO:0007669"/>
    <property type="project" value="InterPro"/>
</dbReference>
<dbReference type="AlphaFoldDB" id="A0A1I3KDK3"/>
<dbReference type="InterPro" id="IPR009050">
    <property type="entry name" value="Globin-like_sf"/>
</dbReference>
<dbReference type="Pfam" id="PF11563">
    <property type="entry name" value="Protoglobin"/>
    <property type="match status" value="1"/>
</dbReference>
<keyword evidence="1" id="KW-0145">Chemotaxis</keyword>
<gene>
    <name evidence="6" type="ORF">SAMN05443661_1045</name>
</gene>
<dbReference type="SUPFAM" id="SSF58104">
    <property type="entry name" value="Methyl-accepting chemotaxis protein (MCP) signaling domain"/>
    <property type="match status" value="1"/>
</dbReference>
<keyword evidence="3" id="KW-0175">Coiled coil</keyword>
<dbReference type="InterPro" id="IPR051310">
    <property type="entry name" value="MCP_chemotaxis"/>
</dbReference>
<dbReference type="GO" id="GO:0019825">
    <property type="term" value="F:oxygen binding"/>
    <property type="evidence" value="ECO:0007669"/>
    <property type="project" value="InterPro"/>
</dbReference>
<dbReference type="Pfam" id="PF00015">
    <property type="entry name" value="MCPsignal"/>
    <property type="match status" value="1"/>
</dbReference>
<feature type="region of interest" description="Disordered" evidence="4">
    <location>
        <begin position="532"/>
        <end position="562"/>
    </location>
</feature>
<evidence type="ECO:0000313" key="6">
    <source>
        <dbReference type="EMBL" id="SFI70589.1"/>
    </source>
</evidence>
<dbReference type="GeneID" id="14208189"/>
<proteinExistence type="predicted"/>
<dbReference type="GO" id="GO:0006935">
    <property type="term" value="P:chemotaxis"/>
    <property type="evidence" value="ECO:0007669"/>
    <property type="project" value="UniProtKB-KW"/>
</dbReference>
<evidence type="ECO:0000256" key="1">
    <source>
        <dbReference type="ARBA" id="ARBA00022500"/>
    </source>
</evidence>
<keyword evidence="2" id="KW-0807">Transducer</keyword>